<keyword evidence="1" id="KW-0175">Coiled coil</keyword>
<dbReference type="AlphaFoldDB" id="A0A167QSA9"/>
<comment type="caution">
    <text evidence="3">The sequence shown here is derived from an EMBL/GenBank/DDBJ whole genome shotgun (WGS) entry which is preliminary data.</text>
</comment>
<evidence type="ECO:0000313" key="3">
    <source>
        <dbReference type="EMBL" id="OAA57923.1"/>
    </source>
</evidence>
<feature type="region of interest" description="Disordered" evidence="2">
    <location>
        <begin position="1"/>
        <end position="194"/>
    </location>
</feature>
<feature type="compositionally biased region" description="Low complexity" evidence="2">
    <location>
        <begin position="27"/>
        <end position="58"/>
    </location>
</feature>
<protein>
    <recommendedName>
        <fullName evidence="5">SWI5-dependent HO expression protein 3</fullName>
    </recommendedName>
</protein>
<evidence type="ECO:0008006" key="5">
    <source>
        <dbReference type="Google" id="ProtNLM"/>
    </source>
</evidence>
<evidence type="ECO:0000256" key="2">
    <source>
        <dbReference type="SAM" id="MobiDB-lite"/>
    </source>
</evidence>
<dbReference type="OrthoDB" id="3918393at2759"/>
<feature type="coiled-coil region" evidence="1">
    <location>
        <begin position="273"/>
        <end position="349"/>
    </location>
</feature>
<feature type="compositionally biased region" description="Polar residues" evidence="2">
    <location>
        <begin position="87"/>
        <end position="96"/>
    </location>
</feature>
<feature type="compositionally biased region" description="Polar residues" evidence="2">
    <location>
        <begin position="157"/>
        <end position="180"/>
    </location>
</feature>
<dbReference type="Proteomes" id="UP000076874">
    <property type="component" value="Unassembled WGS sequence"/>
</dbReference>
<accession>A0A167QSA9</accession>
<dbReference type="STRING" id="1081102.A0A167QSA9"/>
<gene>
    <name evidence="3" type="ORF">SPI_06808</name>
</gene>
<sequence length="509" mass="54474">MGGHSSGSSRGDKPLPSVPGSTAFVLSSSSASSPAPSPAPSSYANGNGSATAATAGTNLSRKLSTIRAVTSFDDKPWQQAYEDEVSSVGSPSITRHSNSAFSSSVNSNGSTASFASQSPSHPNGRLKQSATSPSLPGAAAAAANGFSKSNLDVPGNRSGSPTIVASRSSPDTSFRDNSTAAFPDRSTTTTAATTIPNTNGKVQAALGTNSTNTAMNYGSAANGQRAAFAGSTAANEGGGAVADDRQADGAGAGNSGWDSTVGKAGLGKTGRVINRLVSDNEALKRDLKLERLKADEARQAARLLEDRMERLVSDYESRLLEASVTKTLLARKERQVESLQGVVELEKQRTTDAQERERSWRAEMKKVRAETQRQVEDATTHAALMEGRYQAISSHWRDQGDMVKRATSRMGREVQDLVAARRQDDDRINTLRDLCDQQDGNIKLLQQQKEDLARKFQDYKAEQERLLHDIKTNAARREADQERTLDEARQVLDKLKWALNVKSNIAWAS</sequence>
<reference evidence="3 4" key="1">
    <citation type="journal article" date="2016" name="Genome Biol. Evol.">
        <title>Divergent and convergent evolution of fungal pathogenicity.</title>
        <authorList>
            <person name="Shang Y."/>
            <person name="Xiao G."/>
            <person name="Zheng P."/>
            <person name="Cen K."/>
            <person name="Zhan S."/>
            <person name="Wang C."/>
        </authorList>
    </citation>
    <scope>NUCLEOTIDE SEQUENCE [LARGE SCALE GENOMIC DNA]</scope>
    <source>
        <strain evidence="3 4">RCEF 264</strain>
    </source>
</reference>
<feature type="compositionally biased region" description="Polar residues" evidence="2">
    <location>
        <begin position="115"/>
        <end position="134"/>
    </location>
</feature>
<organism evidence="3 4">
    <name type="scientific">Niveomyces insectorum RCEF 264</name>
    <dbReference type="NCBI Taxonomy" id="1081102"/>
    <lineage>
        <taxon>Eukaryota</taxon>
        <taxon>Fungi</taxon>
        <taxon>Dikarya</taxon>
        <taxon>Ascomycota</taxon>
        <taxon>Pezizomycotina</taxon>
        <taxon>Sordariomycetes</taxon>
        <taxon>Hypocreomycetidae</taxon>
        <taxon>Hypocreales</taxon>
        <taxon>Cordycipitaceae</taxon>
        <taxon>Niveomyces</taxon>
    </lineage>
</organism>
<evidence type="ECO:0000256" key="1">
    <source>
        <dbReference type="SAM" id="Coils"/>
    </source>
</evidence>
<proteinExistence type="predicted"/>
<evidence type="ECO:0000313" key="4">
    <source>
        <dbReference type="Proteomes" id="UP000076874"/>
    </source>
</evidence>
<feature type="region of interest" description="Disordered" evidence="2">
    <location>
        <begin position="234"/>
        <end position="259"/>
    </location>
</feature>
<name>A0A167QSA9_9HYPO</name>
<keyword evidence="4" id="KW-1185">Reference proteome</keyword>
<dbReference type="EMBL" id="AZHD01000013">
    <property type="protein sequence ID" value="OAA57923.1"/>
    <property type="molecule type" value="Genomic_DNA"/>
</dbReference>
<feature type="compositionally biased region" description="Low complexity" evidence="2">
    <location>
        <begin position="97"/>
        <end position="114"/>
    </location>
</feature>
<feature type="coiled-coil region" evidence="1">
    <location>
        <begin position="428"/>
        <end position="469"/>
    </location>
</feature>